<keyword evidence="5 8" id="KW-1133">Transmembrane helix</keyword>
<feature type="domain" description="Cation/H+ exchanger transmembrane" evidence="9">
    <location>
        <begin position="12"/>
        <end position="181"/>
    </location>
</feature>
<dbReference type="PANTHER" id="PTHR32507">
    <property type="entry name" value="NA(+)/H(+) ANTIPORTER 1"/>
    <property type="match status" value="1"/>
</dbReference>
<feature type="transmembrane region" description="Helical" evidence="8">
    <location>
        <begin position="158"/>
        <end position="177"/>
    </location>
</feature>
<proteinExistence type="predicted"/>
<evidence type="ECO:0000256" key="1">
    <source>
        <dbReference type="ARBA" id="ARBA00004651"/>
    </source>
</evidence>
<evidence type="ECO:0000256" key="3">
    <source>
        <dbReference type="ARBA" id="ARBA00022449"/>
    </source>
</evidence>
<name>A0ABU7JQZ1_9NOCA</name>
<evidence type="ECO:0000256" key="8">
    <source>
        <dbReference type="SAM" id="Phobius"/>
    </source>
</evidence>
<evidence type="ECO:0000256" key="6">
    <source>
        <dbReference type="ARBA" id="ARBA00023065"/>
    </source>
</evidence>
<feature type="transmembrane region" description="Helical" evidence="8">
    <location>
        <begin position="95"/>
        <end position="117"/>
    </location>
</feature>
<evidence type="ECO:0000259" key="9">
    <source>
        <dbReference type="Pfam" id="PF00999"/>
    </source>
</evidence>
<evidence type="ECO:0000256" key="4">
    <source>
        <dbReference type="ARBA" id="ARBA00022692"/>
    </source>
</evidence>
<dbReference type="Proteomes" id="UP001331936">
    <property type="component" value="Unassembled WGS sequence"/>
</dbReference>
<dbReference type="RefSeq" id="WP_330151654.1">
    <property type="nucleotide sequence ID" value="NZ_JAUZMZ010000036.1"/>
</dbReference>
<keyword evidence="11" id="KW-1185">Reference proteome</keyword>
<evidence type="ECO:0000256" key="7">
    <source>
        <dbReference type="ARBA" id="ARBA00023136"/>
    </source>
</evidence>
<feature type="transmembrane region" description="Helical" evidence="8">
    <location>
        <begin position="20"/>
        <end position="49"/>
    </location>
</feature>
<keyword evidence="2" id="KW-0813">Transport</keyword>
<keyword evidence="3" id="KW-0050">Antiport</keyword>
<protein>
    <submittedName>
        <fullName evidence="10">Cation:proton antiporter</fullName>
    </submittedName>
</protein>
<feature type="transmembrane region" description="Helical" evidence="8">
    <location>
        <begin position="70"/>
        <end position="89"/>
    </location>
</feature>
<dbReference type="PANTHER" id="PTHR32507:SF8">
    <property type="entry name" value="CNH1P"/>
    <property type="match status" value="1"/>
</dbReference>
<evidence type="ECO:0000256" key="2">
    <source>
        <dbReference type="ARBA" id="ARBA00022448"/>
    </source>
</evidence>
<comment type="subcellular location">
    <subcellularLocation>
        <location evidence="1">Cell membrane</location>
        <topology evidence="1">Multi-pass membrane protein</topology>
    </subcellularLocation>
</comment>
<organism evidence="10 11">
    <name type="scientific">Rhodococcus chondri</name>
    <dbReference type="NCBI Taxonomy" id="3065941"/>
    <lineage>
        <taxon>Bacteria</taxon>
        <taxon>Bacillati</taxon>
        <taxon>Actinomycetota</taxon>
        <taxon>Actinomycetes</taxon>
        <taxon>Mycobacteriales</taxon>
        <taxon>Nocardiaceae</taxon>
        <taxon>Rhodococcus</taxon>
    </lineage>
</organism>
<reference evidence="10 11" key="1">
    <citation type="submission" date="2023-08" db="EMBL/GenBank/DDBJ databases">
        <authorList>
            <person name="Girao M."/>
            <person name="Carvalho M.F."/>
        </authorList>
    </citation>
    <scope>NUCLEOTIDE SEQUENCE [LARGE SCALE GENOMIC DNA]</scope>
    <source>
        <strain evidence="10 11">CC-R104</strain>
    </source>
</reference>
<keyword evidence="7 8" id="KW-0472">Membrane</keyword>
<keyword evidence="4 8" id="KW-0812">Transmembrane</keyword>
<dbReference type="InterPro" id="IPR006153">
    <property type="entry name" value="Cation/H_exchanger_TM"/>
</dbReference>
<sequence length="224" mass="23683">MVRWCRDHEWSSPLSEQVAVLALALLCYFAAVAIEGNGFVAAFVGGMFFGYITREELSVQTEFTETNAILASYVVWIAFGAAMVGPALADATVGTYAIAIGALTVVRIIPVAVAMAGHGWGLRTVLFVGWFGPRGLATVIFALIALEGLGRTAVGDHLVDIASVTVLLSILAHGFSASPLAARYSRWTAGLPDDAPEKVTVRLTSTRRLGLHSEPVNVPPAASR</sequence>
<accession>A0ABU7JQZ1</accession>
<dbReference type="Pfam" id="PF00999">
    <property type="entry name" value="Na_H_Exchanger"/>
    <property type="match status" value="1"/>
</dbReference>
<comment type="caution">
    <text evidence="10">The sequence shown here is derived from an EMBL/GenBank/DDBJ whole genome shotgun (WGS) entry which is preliminary data.</text>
</comment>
<evidence type="ECO:0000313" key="11">
    <source>
        <dbReference type="Proteomes" id="UP001331936"/>
    </source>
</evidence>
<dbReference type="EMBL" id="JAUZMZ010000036">
    <property type="protein sequence ID" value="MEE2032230.1"/>
    <property type="molecule type" value="Genomic_DNA"/>
</dbReference>
<evidence type="ECO:0000313" key="10">
    <source>
        <dbReference type="EMBL" id="MEE2032230.1"/>
    </source>
</evidence>
<gene>
    <name evidence="10" type="ORF">Q8814_08935</name>
</gene>
<feature type="transmembrane region" description="Helical" evidence="8">
    <location>
        <begin position="124"/>
        <end position="146"/>
    </location>
</feature>
<keyword evidence="6" id="KW-0406">Ion transport</keyword>
<evidence type="ECO:0000256" key="5">
    <source>
        <dbReference type="ARBA" id="ARBA00022989"/>
    </source>
</evidence>